<organism evidence="1 2">
    <name type="scientific">Porphyromonas uenonis 60-3</name>
    <dbReference type="NCBI Taxonomy" id="596327"/>
    <lineage>
        <taxon>Bacteria</taxon>
        <taxon>Pseudomonadati</taxon>
        <taxon>Bacteroidota</taxon>
        <taxon>Bacteroidia</taxon>
        <taxon>Bacteroidales</taxon>
        <taxon>Porphyromonadaceae</taxon>
        <taxon>Porphyromonas</taxon>
    </lineage>
</organism>
<name>C2MCK8_9PORP</name>
<comment type="caution">
    <text evidence="1">The sequence shown here is derived from an EMBL/GenBank/DDBJ whole genome shotgun (WGS) entry which is preliminary data.</text>
</comment>
<gene>
    <name evidence="1" type="ORF">PORUE0001_1323</name>
</gene>
<reference evidence="1 2" key="1">
    <citation type="submission" date="2009-04" db="EMBL/GenBank/DDBJ databases">
        <authorList>
            <person name="Sebastian Y."/>
            <person name="Madupu R."/>
            <person name="Durkin A.S."/>
            <person name="Torralba M."/>
            <person name="Methe B."/>
            <person name="Sutton G.G."/>
            <person name="Strausberg R.L."/>
            <person name="Nelson K.E."/>
        </authorList>
    </citation>
    <scope>NUCLEOTIDE SEQUENCE [LARGE SCALE GENOMIC DNA]</scope>
    <source>
        <strain evidence="1 2">60-3</strain>
    </source>
</reference>
<sequence length="54" mass="6023">MYTGSPSFVRLWGNSSGETCLELFVSDGWVAESLEALLLVIEQGCVSYENYLEE</sequence>
<evidence type="ECO:0000313" key="1">
    <source>
        <dbReference type="EMBL" id="EEK16549.1"/>
    </source>
</evidence>
<proteinExistence type="predicted"/>
<dbReference type="STRING" id="596327.PORUE0001_1323"/>
<dbReference type="EMBL" id="ACLR01000176">
    <property type="protein sequence ID" value="EEK16549.1"/>
    <property type="molecule type" value="Genomic_DNA"/>
</dbReference>
<evidence type="ECO:0000313" key="2">
    <source>
        <dbReference type="Proteomes" id="UP000003303"/>
    </source>
</evidence>
<accession>C2MCK8</accession>
<keyword evidence="2" id="KW-1185">Reference proteome</keyword>
<dbReference type="AlphaFoldDB" id="C2MCK8"/>
<dbReference type="Proteomes" id="UP000003303">
    <property type="component" value="Unassembled WGS sequence"/>
</dbReference>
<protein>
    <submittedName>
        <fullName evidence="1">Uncharacterized protein</fullName>
    </submittedName>
</protein>